<comment type="caution">
    <text evidence="1">The sequence shown here is derived from an EMBL/GenBank/DDBJ whole genome shotgun (WGS) entry which is preliminary data.</text>
</comment>
<dbReference type="Pfam" id="PF19380">
    <property type="entry name" value="DUF5955"/>
    <property type="match status" value="1"/>
</dbReference>
<gene>
    <name evidence="1" type="ORF">ITX44_21160</name>
</gene>
<dbReference type="InterPro" id="IPR045999">
    <property type="entry name" value="DUF5955"/>
</dbReference>
<reference evidence="1 2" key="1">
    <citation type="submission" date="2021-01" db="EMBL/GenBank/DDBJ databases">
        <title>Streptomyces acididurans sp. nov., isolated from a peat swamp forest soil.</title>
        <authorList>
            <person name="Chantavorakit T."/>
            <person name="Duangmal K."/>
        </authorList>
    </citation>
    <scope>NUCLEOTIDE SEQUENCE [LARGE SCALE GENOMIC DNA]</scope>
    <source>
        <strain evidence="1 2">KK5PA1</strain>
    </source>
</reference>
<keyword evidence="2" id="KW-1185">Reference proteome</keyword>
<name>A0ABS2TYG0_9ACTN</name>
<proteinExistence type="predicted"/>
<evidence type="ECO:0000313" key="1">
    <source>
        <dbReference type="EMBL" id="MBM9506993.1"/>
    </source>
</evidence>
<evidence type="ECO:0000313" key="2">
    <source>
        <dbReference type="Proteomes" id="UP000749040"/>
    </source>
</evidence>
<accession>A0ABS2TYG0</accession>
<organism evidence="1 2">
    <name type="scientific">Actinacidiphila acididurans</name>
    <dbReference type="NCBI Taxonomy" id="2784346"/>
    <lineage>
        <taxon>Bacteria</taxon>
        <taxon>Bacillati</taxon>
        <taxon>Actinomycetota</taxon>
        <taxon>Actinomycetes</taxon>
        <taxon>Kitasatosporales</taxon>
        <taxon>Streptomycetaceae</taxon>
        <taxon>Actinacidiphila</taxon>
    </lineage>
</organism>
<dbReference type="EMBL" id="JADKYB010000011">
    <property type="protein sequence ID" value="MBM9506993.1"/>
    <property type="molecule type" value="Genomic_DNA"/>
</dbReference>
<sequence length="86" mass="9035">MARAVARLSAELAEYRPTLPDRAVAEDELAALAGQARVAQLSPVLLDMDALRTSLLLLVAALGSVSALAKPLDAVRREVEDLTPTG</sequence>
<dbReference type="Proteomes" id="UP000749040">
    <property type="component" value="Unassembled WGS sequence"/>
</dbReference>
<protein>
    <submittedName>
        <fullName evidence="1">Uncharacterized protein</fullName>
    </submittedName>
</protein>